<feature type="transmembrane region" description="Helical" evidence="1">
    <location>
        <begin position="46"/>
        <end position="69"/>
    </location>
</feature>
<keyword evidence="1" id="KW-0472">Membrane</keyword>
<evidence type="ECO:0000313" key="3">
    <source>
        <dbReference type="Proteomes" id="UP000294855"/>
    </source>
</evidence>
<keyword evidence="1" id="KW-1133">Transmembrane helix</keyword>
<keyword evidence="1" id="KW-0812">Transmembrane</keyword>
<dbReference type="EMBL" id="SNYS01000009">
    <property type="protein sequence ID" value="TDQ68306.1"/>
    <property type="molecule type" value="Genomic_DNA"/>
</dbReference>
<evidence type="ECO:0000313" key="2">
    <source>
        <dbReference type="EMBL" id="TDQ68306.1"/>
    </source>
</evidence>
<dbReference type="Proteomes" id="UP000294855">
    <property type="component" value="Unassembled WGS sequence"/>
</dbReference>
<proteinExistence type="predicted"/>
<keyword evidence="3" id="KW-1185">Reference proteome</keyword>
<dbReference type="RefSeq" id="WP_133517687.1">
    <property type="nucleotide sequence ID" value="NZ_SNYS01000009.1"/>
</dbReference>
<sequence length="70" mass="8254">MGTIEEMDEEYMKALGEGIPLEELYLADSNRIHIYRREINDIRNKYIFKAYIFLIISICIPLILGVIYVL</sequence>
<name>A0A484F5L0_9EURY</name>
<evidence type="ECO:0000256" key="1">
    <source>
        <dbReference type="SAM" id="Phobius"/>
    </source>
</evidence>
<accession>A0A484F5L0</accession>
<comment type="caution">
    <text evidence="2">The sequence shown here is derived from an EMBL/GenBank/DDBJ whole genome shotgun (WGS) entry which is preliminary data.</text>
</comment>
<dbReference type="AlphaFoldDB" id="A0A484F5L0"/>
<gene>
    <name evidence="2" type="ORF">C7391_1247</name>
</gene>
<reference evidence="2 3" key="1">
    <citation type="submission" date="2019-03" db="EMBL/GenBank/DDBJ databases">
        <title>Genomic Encyclopedia of Type Strains, Phase IV (KMG-IV): sequencing the most valuable type-strain genomes for metagenomic binning, comparative biology and taxonomic classification.</title>
        <authorList>
            <person name="Goeker M."/>
        </authorList>
    </citation>
    <scope>NUCLEOTIDE SEQUENCE [LARGE SCALE GENOMIC DNA]</scope>
    <source>
        <strain evidence="2 3">DSM 13328</strain>
    </source>
</reference>
<organism evidence="2 3">
    <name type="scientific">Methanimicrococcus blatticola</name>
    <dbReference type="NCBI Taxonomy" id="91560"/>
    <lineage>
        <taxon>Archaea</taxon>
        <taxon>Methanobacteriati</taxon>
        <taxon>Methanobacteriota</taxon>
        <taxon>Stenosarchaea group</taxon>
        <taxon>Methanomicrobia</taxon>
        <taxon>Methanosarcinales</taxon>
        <taxon>Methanosarcinaceae</taxon>
        <taxon>Methanimicrococcus</taxon>
    </lineage>
</organism>
<protein>
    <submittedName>
        <fullName evidence="2">Uncharacterized protein</fullName>
    </submittedName>
</protein>